<dbReference type="Proteomes" id="UP001146120">
    <property type="component" value="Unassembled WGS sequence"/>
</dbReference>
<accession>A0AAV2ZA36</accession>
<dbReference type="EMBL" id="DAKRPA010000009">
    <property type="protein sequence ID" value="DBA04288.1"/>
    <property type="molecule type" value="Genomic_DNA"/>
</dbReference>
<feature type="compositionally biased region" description="Acidic residues" evidence="7">
    <location>
        <begin position="411"/>
        <end position="430"/>
    </location>
</feature>
<dbReference type="SMART" id="SM01013">
    <property type="entry name" value="APC2"/>
    <property type="match status" value="1"/>
</dbReference>
<proteinExistence type="inferred from homology"/>
<feature type="domain" description="Cullin family profile" evidence="8">
    <location>
        <begin position="446"/>
        <end position="642"/>
    </location>
</feature>
<keyword evidence="10" id="KW-1185">Reference proteome</keyword>
<dbReference type="PROSITE" id="PS50069">
    <property type="entry name" value="CULLIN_2"/>
    <property type="match status" value="1"/>
</dbReference>
<dbReference type="GO" id="GO:0070979">
    <property type="term" value="P:protein K11-linked ubiquitination"/>
    <property type="evidence" value="ECO:0007669"/>
    <property type="project" value="TreeGrafter"/>
</dbReference>
<keyword evidence="5" id="KW-0131">Cell cycle</keyword>
<dbReference type="PANTHER" id="PTHR45957">
    <property type="entry name" value="ANAPHASE-PROMOTING COMPLEX SUBUNIT 2"/>
    <property type="match status" value="1"/>
</dbReference>
<dbReference type="Pfam" id="PF25773">
    <property type="entry name" value="TPR_ANAPC2"/>
    <property type="match status" value="1"/>
</dbReference>
<comment type="caution">
    <text evidence="9">The sequence shown here is derived from an EMBL/GenBank/DDBJ whole genome shotgun (WGS) entry which is preliminary data.</text>
</comment>
<dbReference type="InterPro" id="IPR036388">
    <property type="entry name" value="WH-like_DNA-bd_sf"/>
</dbReference>
<dbReference type="GO" id="GO:0006511">
    <property type="term" value="P:ubiquitin-dependent protein catabolic process"/>
    <property type="evidence" value="ECO:0007669"/>
    <property type="project" value="InterPro"/>
</dbReference>
<dbReference type="Pfam" id="PF08672">
    <property type="entry name" value="ANAPC2"/>
    <property type="match status" value="1"/>
</dbReference>
<dbReference type="SUPFAM" id="SSF75632">
    <property type="entry name" value="Cullin homology domain"/>
    <property type="match status" value="1"/>
</dbReference>
<keyword evidence="4" id="KW-0833">Ubl conjugation pathway</keyword>
<dbReference type="Gene3D" id="1.20.1310.10">
    <property type="entry name" value="Cullin Repeats"/>
    <property type="match status" value="1"/>
</dbReference>
<evidence type="ECO:0000259" key="8">
    <source>
        <dbReference type="PROSITE" id="PS50069"/>
    </source>
</evidence>
<evidence type="ECO:0000313" key="9">
    <source>
        <dbReference type="EMBL" id="DBA04288.1"/>
    </source>
</evidence>
<dbReference type="InterPro" id="IPR016158">
    <property type="entry name" value="Cullin_homology"/>
</dbReference>
<organism evidence="9 10">
    <name type="scientific">Lagenidium giganteum</name>
    <dbReference type="NCBI Taxonomy" id="4803"/>
    <lineage>
        <taxon>Eukaryota</taxon>
        <taxon>Sar</taxon>
        <taxon>Stramenopiles</taxon>
        <taxon>Oomycota</taxon>
        <taxon>Peronosporomycetes</taxon>
        <taxon>Pythiales</taxon>
        <taxon>Pythiaceae</taxon>
    </lineage>
</organism>
<dbReference type="InterPro" id="IPR057975">
    <property type="entry name" value="TPR_ANAPC2"/>
</dbReference>
<keyword evidence="2" id="KW-0132">Cell division</keyword>
<keyword evidence="3" id="KW-0498">Mitosis</keyword>
<gene>
    <name evidence="9" type="ORF">N0F65_002050</name>
</gene>
<evidence type="ECO:0000256" key="7">
    <source>
        <dbReference type="SAM" id="MobiDB-lite"/>
    </source>
</evidence>
<dbReference type="GO" id="GO:0051301">
    <property type="term" value="P:cell division"/>
    <property type="evidence" value="ECO:0007669"/>
    <property type="project" value="UniProtKB-KW"/>
</dbReference>
<evidence type="ECO:0000256" key="1">
    <source>
        <dbReference type="ARBA" id="ARBA00016068"/>
    </source>
</evidence>
<evidence type="ECO:0000256" key="6">
    <source>
        <dbReference type="PROSITE-ProRule" id="PRU00330"/>
    </source>
</evidence>
<sequence>MPKAINRALLYAKLFAFDVRPDASSQLRVDEDYQQLLFRLLSTREDSYDALREMLLQRLTYWLRAEVVPTFWEFFQDYDAMAQPCASHNGQSKTRQQQKKKRYALMMYCGNQLLQATAFAEEAFAHCVEIASIFDSFARGPAMPSMVDELKDRFRCVTFEDSAHKQQFHGVLTIFFSTTFLKFQGKGQDFDFDSRSIRELLFQLEWTPLVEPALLRVLHNQVQKMILTSCGTEFDRHQMDEIEEWACLELLPWLDELMQTVKESSTEKWKAILSQHVLQEFGKRRISQLFEIIKEYPDSIPALEDLKSCLERTKQQQLLVTQFRSDLTSRLLQPGANTSQVLDIYVSTIKAFRLLDPKGVMLEAFSEPIKQYLRNRRDTVRCIVSSLTDDQNGDLFEELRRNNMRLIQHDDDSDDDEDMNPADWEPDPIEADPTKSSRSRSSDDILRILVNIYGSKELFVNEYRMMLADKLLRNLEYDTDRDVRTLELLKLRFGEDSLQQCEIMVRDVEDSKRINANISSARAQQPYSKYSIVDATIVSSEFWPPFQQEEFAVHSIVEKKIEEFKKAYQVLRNPRSLNWNPSLGSVQLSIELSGETRSFTVSTIQATIILHFGDQDTWNLEDLATTMGLTEDALHRHISFWVNQGVLLHSHDRKSLIGAKTFNEARHYRDTAMNEFETAVSSDAQAEENLRTLETYIIGMLSNFGCLSTQRIHNMLSVFARSGAQPYDKTISGLAVILGQLVAKGKLEQVAGQYQLAK</sequence>
<evidence type="ECO:0000256" key="3">
    <source>
        <dbReference type="ARBA" id="ARBA00022776"/>
    </source>
</evidence>
<dbReference type="InterPro" id="IPR036317">
    <property type="entry name" value="Cullin_homology_sf"/>
</dbReference>
<dbReference type="InterPro" id="IPR036390">
    <property type="entry name" value="WH_DNA-bd_sf"/>
</dbReference>
<protein>
    <recommendedName>
        <fullName evidence="1">Anaphase-promoting complex subunit 2</fullName>
    </recommendedName>
</protein>
<comment type="similarity">
    <text evidence="6">Belongs to the cullin family.</text>
</comment>
<name>A0AAV2ZA36_9STRA</name>
<dbReference type="GO" id="GO:0031625">
    <property type="term" value="F:ubiquitin protein ligase binding"/>
    <property type="evidence" value="ECO:0007669"/>
    <property type="project" value="InterPro"/>
</dbReference>
<reference evidence="9" key="2">
    <citation type="journal article" date="2023" name="Microbiol Resour">
        <title>Decontamination and Annotation of the Draft Genome Sequence of the Oomycete Lagenidium giganteum ARSEF 373.</title>
        <authorList>
            <person name="Morgan W.R."/>
            <person name="Tartar A."/>
        </authorList>
    </citation>
    <scope>NUCLEOTIDE SEQUENCE</scope>
    <source>
        <strain evidence="9">ARSEF 373</strain>
    </source>
</reference>
<evidence type="ECO:0000256" key="5">
    <source>
        <dbReference type="ARBA" id="ARBA00023306"/>
    </source>
</evidence>
<dbReference type="SUPFAM" id="SSF46785">
    <property type="entry name" value="Winged helix' DNA-binding domain"/>
    <property type="match status" value="1"/>
</dbReference>
<dbReference type="InterPro" id="IPR014786">
    <property type="entry name" value="ANAPC2_C"/>
</dbReference>
<dbReference type="InterPro" id="IPR059120">
    <property type="entry name" value="Cullin-like_AB"/>
</dbReference>
<evidence type="ECO:0000256" key="2">
    <source>
        <dbReference type="ARBA" id="ARBA00022618"/>
    </source>
</evidence>
<dbReference type="GO" id="GO:0007091">
    <property type="term" value="P:metaphase/anaphase transition of mitotic cell cycle"/>
    <property type="evidence" value="ECO:0007669"/>
    <property type="project" value="TreeGrafter"/>
</dbReference>
<reference evidence="9" key="1">
    <citation type="submission" date="2022-11" db="EMBL/GenBank/DDBJ databases">
        <authorList>
            <person name="Morgan W.R."/>
            <person name="Tartar A."/>
        </authorList>
    </citation>
    <scope>NUCLEOTIDE SEQUENCE</scope>
    <source>
        <strain evidence="9">ARSEF 373</strain>
    </source>
</reference>
<dbReference type="Pfam" id="PF26557">
    <property type="entry name" value="Cullin_AB"/>
    <property type="match status" value="1"/>
</dbReference>
<feature type="region of interest" description="Disordered" evidence="7">
    <location>
        <begin position="407"/>
        <end position="439"/>
    </location>
</feature>
<dbReference type="PANTHER" id="PTHR45957:SF1">
    <property type="entry name" value="ANAPHASE-PROMOTING COMPLEX SUBUNIT 2"/>
    <property type="match status" value="1"/>
</dbReference>
<dbReference type="SMART" id="SM00182">
    <property type="entry name" value="CULLIN"/>
    <property type="match status" value="1"/>
</dbReference>
<dbReference type="Gene3D" id="1.10.10.10">
    <property type="entry name" value="Winged helix-like DNA-binding domain superfamily/Winged helix DNA-binding domain"/>
    <property type="match status" value="1"/>
</dbReference>
<dbReference type="InterPro" id="IPR044554">
    <property type="entry name" value="ANAPC2"/>
</dbReference>
<evidence type="ECO:0000313" key="10">
    <source>
        <dbReference type="Proteomes" id="UP001146120"/>
    </source>
</evidence>
<dbReference type="Gene3D" id="3.30.230.130">
    <property type="entry name" value="Cullin, Chain C, Domain 2"/>
    <property type="match status" value="1"/>
</dbReference>
<evidence type="ECO:0000256" key="4">
    <source>
        <dbReference type="ARBA" id="ARBA00022786"/>
    </source>
</evidence>
<dbReference type="AlphaFoldDB" id="A0AAV2ZA36"/>
<dbReference type="GO" id="GO:0005680">
    <property type="term" value="C:anaphase-promoting complex"/>
    <property type="evidence" value="ECO:0007669"/>
    <property type="project" value="TreeGrafter"/>
</dbReference>